<dbReference type="VEuPathDB" id="ToxoDB:TGP89_236230"/>
<organism evidence="2 3">
    <name type="scientific">Toxoplasma gondii p89</name>
    <dbReference type="NCBI Taxonomy" id="943119"/>
    <lineage>
        <taxon>Eukaryota</taxon>
        <taxon>Sar</taxon>
        <taxon>Alveolata</taxon>
        <taxon>Apicomplexa</taxon>
        <taxon>Conoidasida</taxon>
        <taxon>Coccidia</taxon>
        <taxon>Eucoccidiorida</taxon>
        <taxon>Eimeriorina</taxon>
        <taxon>Sarcocystidae</taxon>
        <taxon>Toxoplasma</taxon>
    </lineage>
</organism>
<feature type="region of interest" description="Disordered" evidence="1">
    <location>
        <begin position="101"/>
        <end position="147"/>
    </location>
</feature>
<evidence type="ECO:0000313" key="2">
    <source>
        <dbReference type="EMBL" id="KFG36884.1"/>
    </source>
</evidence>
<feature type="region of interest" description="Disordered" evidence="1">
    <location>
        <begin position="34"/>
        <end position="75"/>
    </location>
</feature>
<evidence type="ECO:0000313" key="3">
    <source>
        <dbReference type="Proteomes" id="UP000028828"/>
    </source>
</evidence>
<dbReference type="EMBL" id="AEYI02001490">
    <property type="protein sequence ID" value="KFG36884.1"/>
    <property type="molecule type" value="Genomic_DNA"/>
</dbReference>
<dbReference type="AlphaFoldDB" id="A0A086JXL6"/>
<proteinExistence type="predicted"/>
<protein>
    <submittedName>
        <fullName evidence="2">Uncharacterized protein</fullName>
    </submittedName>
</protein>
<feature type="compositionally biased region" description="Basic and acidic residues" evidence="1">
    <location>
        <begin position="34"/>
        <end position="52"/>
    </location>
</feature>
<sequence length="147" mass="17248">MLRRLRVAEILREEQRAARKRQCLAAASCLHAEGRERRHPEVRRRGGRDFVRPLKRRRSKEKREKSGSGEKSPSTRVRFVRFRVDCQTASPARWLTREQEKTRRFFGAQRQSRRFLGTRRGATGRANRLKARSKAIIKSFSQTTSQG</sequence>
<evidence type="ECO:0000256" key="1">
    <source>
        <dbReference type="SAM" id="MobiDB-lite"/>
    </source>
</evidence>
<gene>
    <name evidence="2" type="ORF">TGP89_236230</name>
</gene>
<dbReference type="Proteomes" id="UP000028828">
    <property type="component" value="Unassembled WGS sequence"/>
</dbReference>
<comment type="caution">
    <text evidence="2">The sequence shown here is derived from an EMBL/GenBank/DDBJ whole genome shotgun (WGS) entry which is preliminary data.</text>
</comment>
<reference evidence="2 3" key="1">
    <citation type="submission" date="2014-03" db="EMBL/GenBank/DDBJ databases">
        <authorList>
            <person name="Sibley D."/>
            <person name="Venepally P."/>
            <person name="Karamycheva S."/>
            <person name="Hadjithomas M."/>
            <person name="Khan A."/>
            <person name="Brunk B."/>
            <person name="Roos D."/>
            <person name="Caler E."/>
            <person name="Lorenzi H."/>
        </authorList>
    </citation>
    <scope>NUCLEOTIDE SEQUENCE [LARGE SCALE GENOMIC DNA]</scope>
    <source>
        <strain evidence="3">p89</strain>
    </source>
</reference>
<name>A0A086JXL6_TOXGO</name>
<accession>A0A086JXL6</accession>